<keyword evidence="3" id="KW-1185">Reference proteome</keyword>
<keyword evidence="1" id="KW-0812">Transmembrane</keyword>
<proteinExistence type="predicted"/>
<organism evidence="2 3">
    <name type="scientific">Lacinutrix iliipiscaria</name>
    <dbReference type="NCBI Taxonomy" id="1230532"/>
    <lineage>
        <taxon>Bacteria</taxon>
        <taxon>Pseudomonadati</taxon>
        <taxon>Bacteroidota</taxon>
        <taxon>Flavobacteriia</taxon>
        <taxon>Flavobacteriales</taxon>
        <taxon>Flavobacteriaceae</taxon>
        <taxon>Lacinutrix</taxon>
    </lineage>
</organism>
<evidence type="ECO:0000313" key="2">
    <source>
        <dbReference type="EMBL" id="MFD2823420.1"/>
    </source>
</evidence>
<keyword evidence="1" id="KW-1133">Transmembrane helix</keyword>
<evidence type="ECO:0000256" key="1">
    <source>
        <dbReference type="SAM" id="Phobius"/>
    </source>
</evidence>
<protein>
    <submittedName>
        <fullName evidence="2">DUF6090 family protein</fullName>
    </submittedName>
</protein>
<comment type="caution">
    <text evidence="2">The sequence shown here is derived from an EMBL/GenBank/DDBJ whole genome shotgun (WGS) entry which is preliminary data.</text>
</comment>
<reference evidence="3" key="1">
    <citation type="journal article" date="2019" name="Int. J. Syst. Evol. Microbiol.">
        <title>The Global Catalogue of Microorganisms (GCM) 10K type strain sequencing project: providing services to taxonomists for standard genome sequencing and annotation.</title>
        <authorList>
            <consortium name="The Broad Institute Genomics Platform"/>
            <consortium name="The Broad Institute Genome Sequencing Center for Infectious Disease"/>
            <person name="Wu L."/>
            <person name="Ma J."/>
        </authorList>
    </citation>
    <scope>NUCLEOTIDE SEQUENCE [LARGE SCALE GENOMIC DNA]</scope>
    <source>
        <strain evidence="3">KCTC 32141</strain>
    </source>
</reference>
<sequence length="262" mass="30794">MIKFFRKIRQNLLSEGKTGKYLKYAIGEIILVVIGILIALQINNANEIRKERDKEINSLLNLKADLVSEIENTERFATYRFEKAMASSTLLNFDEPNSINDVQEYTDTYEKVFIWNTYVPNNNTFKELLSSGNLSRIKNDSIKNKLLELEKHYADISGGEHHMRREYETYLYDPHVKNIKAIPFFDLSKPNYGFPNRLRIEDIPTEQHQRLIENAKWQHNNDLFKNGLRLAYMNNSFLAGMHKNLAEYIQDLIKLIDDEIKK</sequence>
<gene>
    <name evidence="2" type="ORF">ACFS5M_07040</name>
</gene>
<name>A0ABW5WQH2_9FLAO</name>
<dbReference type="Proteomes" id="UP001597533">
    <property type="component" value="Unassembled WGS sequence"/>
</dbReference>
<evidence type="ECO:0000313" key="3">
    <source>
        <dbReference type="Proteomes" id="UP001597533"/>
    </source>
</evidence>
<dbReference type="EMBL" id="JBHUOV010000001">
    <property type="protein sequence ID" value="MFD2823420.1"/>
    <property type="molecule type" value="Genomic_DNA"/>
</dbReference>
<keyword evidence="1" id="KW-0472">Membrane</keyword>
<dbReference type="Pfam" id="PF19578">
    <property type="entry name" value="DUF6090"/>
    <property type="match status" value="1"/>
</dbReference>
<accession>A0ABW5WQH2</accession>
<dbReference type="RefSeq" id="WP_183487152.1">
    <property type="nucleotide sequence ID" value="NZ_JBHUOV010000001.1"/>
</dbReference>
<dbReference type="InterPro" id="IPR045749">
    <property type="entry name" value="DUF6090"/>
</dbReference>
<feature type="transmembrane region" description="Helical" evidence="1">
    <location>
        <begin position="21"/>
        <end position="42"/>
    </location>
</feature>